<accession>A0A918NW45</accession>
<evidence type="ECO:0000256" key="1">
    <source>
        <dbReference type="SAM" id="MobiDB-lite"/>
    </source>
</evidence>
<dbReference type="EMBL" id="BMVU01000045">
    <property type="protein sequence ID" value="GGY01324.1"/>
    <property type="molecule type" value="Genomic_DNA"/>
</dbReference>
<reference evidence="2" key="2">
    <citation type="submission" date="2020-09" db="EMBL/GenBank/DDBJ databases">
        <authorList>
            <person name="Sun Q."/>
            <person name="Ohkuma M."/>
        </authorList>
    </citation>
    <scope>NUCLEOTIDE SEQUENCE</scope>
    <source>
        <strain evidence="2">JCM 4790</strain>
    </source>
</reference>
<comment type="caution">
    <text evidence="2">The sequence shown here is derived from an EMBL/GenBank/DDBJ whole genome shotgun (WGS) entry which is preliminary data.</text>
</comment>
<feature type="region of interest" description="Disordered" evidence="1">
    <location>
        <begin position="60"/>
        <end position="162"/>
    </location>
</feature>
<proteinExistence type="predicted"/>
<feature type="compositionally biased region" description="Low complexity" evidence="1">
    <location>
        <begin position="86"/>
        <end position="103"/>
    </location>
</feature>
<sequence>MHTYDSSRRQPHSSPLPALRPQALHHVRAAEPSASQGGHSATPIYDALYAEYRRSFRALPGDRSGEEDMGFTAFGTSSYGPGSYDAPPSSYYHGGYGGRHASAQHATGHPVPLPEQRHETQHGRSGPGGRGPASGGGWQPVGRLRSTGLIPAPLPPGQRREN</sequence>
<dbReference type="AlphaFoldDB" id="A0A918NW45"/>
<evidence type="ECO:0000313" key="3">
    <source>
        <dbReference type="Proteomes" id="UP000619244"/>
    </source>
</evidence>
<dbReference type="RefSeq" id="WP_190193829.1">
    <property type="nucleotide sequence ID" value="NZ_BMVU01000045.1"/>
</dbReference>
<gene>
    <name evidence="2" type="ORF">GCM10010358_64090</name>
</gene>
<name>A0A918NW45_9ACTN</name>
<feature type="region of interest" description="Disordered" evidence="1">
    <location>
        <begin position="1"/>
        <end position="41"/>
    </location>
</feature>
<feature type="compositionally biased region" description="Gly residues" evidence="1">
    <location>
        <begin position="125"/>
        <end position="139"/>
    </location>
</feature>
<evidence type="ECO:0000313" key="2">
    <source>
        <dbReference type="EMBL" id="GGY01324.1"/>
    </source>
</evidence>
<protein>
    <submittedName>
        <fullName evidence="2">Uncharacterized protein</fullName>
    </submittedName>
</protein>
<reference evidence="2" key="1">
    <citation type="journal article" date="2014" name="Int. J. Syst. Evol. Microbiol.">
        <title>Complete genome sequence of Corynebacterium casei LMG S-19264T (=DSM 44701T), isolated from a smear-ripened cheese.</title>
        <authorList>
            <consortium name="US DOE Joint Genome Institute (JGI-PGF)"/>
            <person name="Walter F."/>
            <person name="Albersmeier A."/>
            <person name="Kalinowski J."/>
            <person name="Ruckert C."/>
        </authorList>
    </citation>
    <scope>NUCLEOTIDE SEQUENCE</scope>
    <source>
        <strain evidence="2">JCM 4790</strain>
    </source>
</reference>
<keyword evidence="3" id="KW-1185">Reference proteome</keyword>
<organism evidence="2 3">
    <name type="scientific">Streptomyces minutiscleroticus</name>
    <dbReference type="NCBI Taxonomy" id="68238"/>
    <lineage>
        <taxon>Bacteria</taxon>
        <taxon>Bacillati</taxon>
        <taxon>Actinomycetota</taxon>
        <taxon>Actinomycetes</taxon>
        <taxon>Kitasatosporales</taxon>
        <taxon>Streptomycetaceae</taxon>
        <taxon>Streptomyces</taxon>
    </lineage>
</organism>
<dbReference type="Proteomes" id="UP000619244">
    <property type="component" value="Unassembled WGS sequence"/>
</dbReference>